<dbReference type="PANTHER" id="PTHR14027">
    <property type="entry name" value="RNA POLYMERASE-ASSOCIATED PROTEIN CTR9"/>
    <property type="match status" value="1"/>
</dbReference>
<dbReference type="OMA" id="EHWLTIA"/>
<dbReference type="SUPFAM" id="SSF48452">
    <property type="entry name" value="TPR-like"/>
    <property type="match status" value="2"/>
</dbReference>
<feature type="compositionally biased region" description="Acidic residues" evidence="5">
    <location>
        <begin position="1058"/>
        <end position="1074"/>
    </location>
</feature>
<dbReference type="InterPro" id="IPR011990">
    <property type="entry name" value="TPR-like_helical_dom_sf"/>
</dbReference>
<evidence type="ECO:0000256" key="5">
    <source>
        <dbReference type="SAM" id="MobiDB-lite"/>
    </source>
</evidence>
<dbReference type="OrthoDB" id="343875at2759"/>
<dbReference type="GeneID" id="5126386"/>
<dbReference type="HOGENOM" id="CLU_003008_0_1_1"/>
<proteinExistence type="predicted"/>
<dbReference type="GO" id="GO:1901525">
    <property type="term" value="P:negative regulation of mitophagy"/>
    <property type="evidence" value="ECO:0007669"/>
    <property type="project" value="EnsemblFungi"/>
</dbReference>
<dbReference type="InterPro" id="IPR031101">
    <property type="entry name" value="Ctr9"/>
</dbReference>
<dbReference type="GO" id="GO:1990269">
    <property type="term" value="F:RNA polymerase II C-terminal domain phosphoserine binding"/>
    <property type="evidence" value="ECO:0007669"/>
    <property type="project" value="EnsemblFungi"/>
</dbReference>
<dbReference type="EMBL" id="CH408158">
    <property type="protein sequence ID" value="EDK39403.2"/>
    <property type="molecule type" value="Genomic_DNA"/>
</dbReference>
<dbReference type="GO" id="GO:0000791">
    <property type="term" value="C:euchromatin"/>
    <property type="evidence" value="ECO:0007669"/>
    <property type="project" value="EnsemblFungi"/>
</dbReference>
<evidence type="ECO:0000256" key="1">
    <source>
        <dbReference type="ARBA" id="ARBA00022737"/>
    </source>
</evidence>
<dbReference type="InterPro" id="IPR019734">
    <property type="entry name" value="TPR_rpt"/>
</dbReference>
<keyword evidence="7" id="KW-1185">Reference proteome</keyword>
<dbReference type="GO" id="GO:0016593">
    <property type="term" value="C:Cdc73/Paf1 complex"/>
    <property type="evidence" value="ECO:0007669"/>
    <property type="project" value="EnsemblFungi"/>
</dbReference>
<evidence type="ECO:0000313" key="6">
    <source>
        <dbReference type="EMBL" id="EDK39403.2"/>
    </source>
</evidence>
<reference evidence="6 7" key="1">
    <citation type="journal article" date="2009" name="Nature">
        <title>Evolution of pathogenicity and sexual reproduction in eight Candida genomes.</title>
        <authorList>
            <person name="Butler G."/>
            <person name="Rasmussen M.D."/>
            <person name="Lin M.F."/>
            <person name="Santos M.A."/>
            <person name="Sakthikumar S."/>
            <person name="Munro C.A."/>
            <person name="Rheinbay E."/>
            <person name="Grabherr M."/>
            <person name="Forche A."/>
            <person name="Reedy J.L."/>
            <person name="Agrafioti I."/>
            <person name="Arnaud M.B."/>
            <person name="Bates S."/>
            <person name="Brown A.J."/>
            <person name="Brunke S."/>
            <person name="Costanzo M.C."/>
            <person name="Fitzpatrick D.A."/>
            <person name="de Groot P.W."/>
            <person name="Harris D."/>
            <person name="Hoyer L.L."/>
            <person name="Hube B."/>
            <person name="Klis F.M."/>
            <person name="Kodira C."/>
            <person name="Lennard N."/>
            <person name="Logue M.E."/>
            <person name="Martin R."/>
            <person name="Neiman A.M."/>
            <person name="Nikolaou E."/>
            <person name="Quail M.A."/>
            <person name="Quinn J."/>
            <person name="Santos M.C."/>
            <person name="Schmitzberger F.F."/>
            <person name="Sherlock G."/>
            <person name="Shah P."/>
            <person name="Silverstein K.A."/>
            <person name="Skrzypek M.S."/>
            <person name="Soll D."/>
            <person name="Staggs R."/>
            <person name="Stansfield I."/>
            <person name="Stumpf M.P."/>
            <person name="Sudbery P.E."/>
            <person name="Srikantha T."/>
            <person name="Zeng Q."/>
            <person name="Berman J."/>
            <person name="Berriman M."/>
            <person name="Heitman J."/>
            <person name="Gow N.A."/>
            <person name="Lorenz M.C."/>
            <person name="Birren B.W."/>
            <person name="Kellis M."/>
            <person name="Cuomo C.A."/>
        </authorList>
    </citation>
    <scope>NUCLEOTIDE SEQUENCE [LARGE SCALE GENOMIC DNA]</scope>
    <source>
        <strain evidence="7">ATCC 6260 / CBS 566 / DSM 6381 / JCM 1539 / NBRC 10279 / NRRL Y-324</strain>
    </source>
</reference>
<evidence type="ECO:0000256" key="4">
    <source>
        <dbReference type="SAM" id="Coils"/>
    </source>
</evidence>
<dbReference type="GO" id="GO:0000082">
    <property type="term" value="P:G1/S transition of mitotic cell cycle"/>
    <property type="evidence" value="ECO:0007669"/>
    <property type="project" value="EnsemblFungi"/>
</dbReference>
<gene>
    <name evidence="6" type="ORF">PGUG_03501</name>
</gene>
<evidence type="ECO:0000256" key="3">
    <source>
        <dbReference type="PROSITE-ProRule" id="PRU00339"/>
    </source>
</evidence>
<feature type="compositionally biased region" description="Basic and acidic residues" evidence="5">
    <location>
        <begin position="982"/>
        <end position="991"/>
    </location>
</feature>
<organism evidence="6 7">
    <name type="scientific">Meyerozyma guilliermondii (strain ATCC 6260 / CBS 566 / DSM 6381 / JCM 1539 / NBRC 10279 / NRRL Y-324)</name>
    <name type="common">Yeast</name>
    <name type="synonym">Candida guilliermondii</name>
    <dbReference type="NCBI Taxonomy" id="294746"/>
    <lineage>
        <taxon>Eukaryota</taxon>
        <taxon>Fungi</taxon>
        <taxon>Dikarya</taxon>
        <taxon>Ascomycota</taxon>
        <taxon>Saccharomycotina</taxon>
        <taxon>Pichiomycetes</taxon>
        <taxon>Debaryomycetaceae</taxon>
        <taxon>Meyerozyma</taxon>
    </lineage>
</organism>
<dbReference type="VEuPathDB" id="FungiDB:PGUG_03501"/>
<dbReference type="GO" id="GO:0060260">
    <property type="term" value="P:regulation of transcription initiation by RNA polymerase II"/>
    <property type="evidence" value="ECO:0007669"/>
    <property type="project" value="EnsemblFungi"/>
</dbReference>
<dbReference type="GO" id="GO:0006362">
    <property type="term" value="P:transcription elongation by RNA polymerase I"/>
    <property type="evidence" value="ECO:0007669"/>
    <property type="project" value="EnsemblFungi"/>
</dbReference>
<evidence type="ECO:0000313" key="7">
    <source>
        <dbReference type="Proteomes" id="UP000001997"/>
    </source>
</evidence>
<dbReference type="GO" id="GO:0031126">
    <property type="term" value="P:sno(s)RNA 3'-end processing"/>
    <property type="evidence" value="ECO:0007669"/>
    <property type="project" value="EnsemblFungi"/>
</dbReference>
<dbReference type="eggNOG" id="KOG2002">
    <property type="taxonomic scope" value="Eukaryota"/>
</dbReference>
<protein>
    <recommendedName>
        <fullName evidence="8">RNA polymerase-associated protein CTR9</fullName>
    </recommendedName>
</protein>
<evidence type="ECO:0008006" key="8">
    <source>
        <dbReference type="Google" id="ProtNLM"/>
    </source>
</evidence>
<dbReference type="STRING" id="294746.A5DJQ0"/>
<dbReference type="GO" id="GO:0045142">
    <property type="term" value="F:triplex DNA binding"/>
    <property type="evidence" value="ECO:0007669"/>
    <property type="project" value="EnsemblFungi"/>
</dbReference>
<dbReference type="KEGG" id="pgu:PGUG_03501"/>
<dbReference type="RefSeq" id="XP_001484120.2">
    <property type="nucleotide sequence ID" value="XM_001484070.1"/>
</dbReference>
<dbReference type="Pfam" id="PF13432">
    <property type="entry name" value="TPR_16"/>
    <property type="match status" value="1"/>
</dbReference>
<keyword evidence="1" id="KW-0677">Repeat</keyword>
<dbReference type="FunCoup" id="A5DJQ0">
    <property type="interactions" value="979"/>
</dbReference>
<dbReference type="GO" id="GO:0001015">
    <property type="term" value="P:snoRNA transcription by RNA polymerase II"/>
    <property type="evidence" value="ECO:0007669"/>
    <property type="project" value="EnsemblFungi"/>
</dbReference>
<dbReference type="SMART" id="SM00028">
    <property type="entry name" value="TPR"/>
    <property type="match status" value="9"/>
</dbReference>
<dbReference type="InParanoid" id="A5DJQ0"/>
<feature type="coiled-coil region" evidence="4">
    <location>
        <begin position="895"/>
        <end position="965"/>
    </location>
</feature>
<evidence type="ECO:0000256" key="2">
    <source>
        <dbReference type="ARBA" id="ARBA00022803"/>
    </source>
</evidence>
<keyword evidence="4" id="KW-0175">Coiled coil</keyword>
<name>A5DJQ0_PICGU</name>
<accession>A5DJQ0</accession>
<feature type="region of interest" description="Disordered" evidence="5">
    <location>
        <begin position="971"/>
        <end position="1074"/>
    </location>
</feature>
<dbReference type="GO" id="GO:0006368">
    <property type="term" value="P:transcription elongation by RNA polymerase II"/>
    <property type="evidence" value="ECO:0007669"/>
    <property type="project" value="EnsemblFungi"/>
</dbReference>
<dbReference type="GO" id="GO:0090262">
    <property type="term" value="P:regulation of transcription-coupled nucleotide-excision repair"/>
    <property type="evidence" value="ECO:0007669"/>
    <property type="project" value="EnsemblFungi"/>
</dbReference>
<dbReference type="GO" id="GO:0003712">
    <property type="term" value="F:transcription coregulator activity"/>
    <property type="evidence" value="ECO:0007669"/>
    <property type="project" value="EnsemblFungi"/>
</dbReference>
<dbReference type="Pfam" id="PF13181">
    <property type="entry name" value="TPR_8"/>
    <property type="match status" value="1"/>
</dbReference>
<feature type="coiled-coil region" evidence="4">
    <location>
        <begin position="841"/>
        <end position="868"/>
    </location>
</feature>
<dbReference type="AlphaFoldDB" id="A5DJQ0"/>
<dbReference type="GO" id="GO:2001209">
    <property type="term" value="P:positive regulation of transcription elongation by RNA polymerase I"/>
    <property type="evidence" value="ECO:0007669"/>
    <property type="project" value="EnsemblFungi"/>
</dbReference>
<keyword evidence="2 3" id="KW-0802">TPR repeat</keyword>
<dbReference type="PANTHER" id="PTHR14027:SF2">
    <property type="entry name" value="RNA POLYMERASE-ASSOCIATED PROTEIN CTR9 HOMOLOG"/>
    <property type="match status" value="1"/>
</dbReference>
<feature type="coiled-coil region" evidence="4">
    <location>
        <begin position="512"/>
        <end position="539"/>
    </location>
</feature>
<dbReference type="Gene3D" id="1.25.40.10">
    <property type="entry name" value="Tetratricopeptide repeat domain"/>
    <property type="match status" value="5"/>
</dbReference>
<feature type="compositionally biased region" description="Basic residues" evidence="5">
    <location>
        <begin position="992"/>
        <end position="1007"/>
    </location>
</feature>
<dbReference type="GO" id="GO:0006353">
    <property type="term" value="P:DNA-templated transcription termination"/>
    <property type="evidence" value="ECO:0007669"/>
    <property type="project" value="EnsemblFungi"/>
</dbReference>
<dbReference type="GO" id="GO:0031124">
    <property type="term" value="P:mRNA 3'-end processing"/>
    <property type="evidence" value="ECO:0007669"/>
    <property type="project" value="EnsemblFungi"/>
</dbReference>
<dbReference type="Proteomes" id="UP000001997">
    <property type="component" value="Unassembled WGS sequence"/>
</dbReference>
<dbReference type="GO" id="GO:0061629">
    <property type="term" value="F:RNA polymerase II-specific DNA-binding transcription factor binding"/>
    <property type="evidence" value="ECO:0007669"/>
    <property type="project" value="EnsemblFungi"/>
</dbReference>
<feature type="repeat" description="TPR" evidence="3">
    <location>
        <begin position="337"/>
        <end position="370"/>
    </location>
</feature>
<dbReference type="PROSITE" id="PS50005">
    <property type="entry name" value="TPR"/>
    <property type="match status" value="1"/>
</dbReference>
<sequence length="1074" mass="121421">MDDASDISYYIGSQAADTLGNLDVTLSNGQIVSINLVEELPDDPNELISFLNEEKCDRKYWISVARAYSASGKLDEATEVLSQASKQPSFSDADRLSIDSSFKWLHLKYVSQGINRAEHLSAANELIERDFKSAPSDVNNLLAKATYYGLEDMADQAWEIYDGIWKADPKNCFALLGKAHIALNKTKNYKSGLRLYQQVLLLNPIMKPDPRIGIGICAWMLNDQEMAVNSWKRALEIDSSNTAAKLLITLSQFNDAFNKSLSDESFITSYKECLIKLRDLPHSSEDTTILLAFVSYYYSKEQYDIVEKICNNILQKYSGSSKVHSSKLTPYQSKALSTANSWLGRVSFAKGDYTQSQRSFHEAIRLDDNNLIAKLGLGLSQANRGSNEEAIITFESVLKTNPKCLEVNYSLGIFYSKSKSRKKQDLAISILERYLRLSNNLGSNPTASKKDDDESSLSSKEPIVLNALLTLSRLYEGRDLNQSLTYLSKAIESRTQVGLSVPIEVYNNLGVMNFFKNNLDEAKENFEFAVQNIRKESEEKSDPIFDDLSLTIDYNLARSQEVSDEKAAISIYKSVTERSSNYFSASLRLLFLDCVSTNESTKEQIRERIEELLEENPANLEIRSFYGWFAKTFGKRIGMKQDADTEHQKKTLVEYDSHDSYALLSLANIYCIMARDVKGSGSAVAEKRKKYYIRAIELFTKVISVDSKNVYAAQGLAIVYIENKDSQKGLEILRKIRDSLNDISVYLNLGHVLLELKQFSKSIENYEIALVRFTSGTDSKILSFLGRAWYMRGLAEKDLFYLKKALDYAQEAQKQSGGSQASLRFNIAYVQFQIAEFITKIAVEQRNVDDIKRAIEGLNEAIETLNSLASDDEAHPPYPKSELKSRANLGTTTLANRLNTCLEETEEYINKVENKLAEAKRLRQEEAAKRLEEEQNRILRQKQAEEELAKERAKLQEQAQQWVEESRAFVEEDKDDQLFEAESAKDKESGKKKPAKKGKKGKKTKKKNFIDDSEEEQAPPTPSASEDEAPAPTKRKAEEDDDVVPSNKRKALSKDVIEDSDDELDDDLFNGEDA</sequence>